<dbReference type="KEGG" id="scou:SCORR_v1c05090"/>
<dbReference type="InterPro" id="IPR027417">
    <property type="entry name" value="P-loop_NTPase"/>
</dbReference>
<keyword evidence="7 10" id="KW-0342">GTP-binding</keyword>
<keyword evidence="13" id="KW-1185">Reference proteome</keyword>
<sequence>MEFTKIKNAKFIKSAASKDGWIEDDIKEVCFIGRSNVGKSTFINTLTNNKKLAKTSSTPGKTRLLNFFDINNGSFRIVDAPGYGFARVSADIRLSFAKMMEEFLINRKNLIFICQLVDLRHKPTTEDVEMYNYFKYHQIKVFVVATKKDKCKKNDIKKNEKIIKETLKLSSEDNFISISSVSKENLNEVLIIFNNYFNESD</sequence>
<dbReference type="EMBL" id="CP022535">
    <property type="protein sequence ID" value="ASP28281.1"/>
    <property type="molecule type" value="Genomic_DNA"/>
</dbReference>
<evidence type="ECO:0000256" key="7">
    <source>
        <dbReference type="ARBA" id="ARBA00023134"/>
    </source>
</evidence>
<keyword evidence="8 10" id="KW-0717">Septation</keyword>
<comment type="cofactor">
    <cofactor evidence="1">
        <name>Mg(2+)</name>
        <dbReference type="ChEBI" id="CHEBI:18420"/>
    </cofactor>
</comment>
<evidence type="ECO:0000256" key="4">
    <source>
        <dbReference type="ARBA" id="ARBA00022723"/>
    </source>
</evidence>
<dbReference type="InterPro" id="IPR030393">
    <property type="entry name" value="G_ENGB_dom"/>
</dbReference>
<dbReference type="Pfam" id="PF01926">
    <property type="entry name" value="MMR_HSR1"/>
    <property type="match status" value="1"/>
</dbReference>
<keyword evidence="3 10" id="KW-0132">Cell division</keyword>
<protein>
    <recommendedName>
        <fullName evidence="10">Probable GTP-binding protein EngB</fullName>
    </recommendedName>
</protein>
<proteinExistence type="inferred from homology"/>
<evidence type="ECO:0000256" key="8">
    <source>
        <dbReference type="ARBA" id="ARBA00023210"/>
    </source>
</evidence>
<dbReference type="NCBIfam" id="TIGR00231">
    <property type="entry name" value="small_GTP"/>
    <property type="match status" value="1"/>
</dbReference>
<accession>A0A222EPJ6</accession>
<comment type="similarity">
    <text evidence="2 10">Belongs to the TRAFAC class TrmE-Era-EngA-EngB-Septin-like GTPase superfamily. EngB GTPase family.</text>
</comment>
<dbReference type="GO" id="GO:0005829">
    <property type="term" value="C:cytosol"/>
    <property type="evidence" value="ECO:0007669"/>
    <property type="project" value="TreeGrafter"/>
</dbReference>
<reference evidence="12 13" key="1">
    <citation type="submission" date="2017-07" db="EMBL/GenBank/DDBJ databases">
        <title>Complete genome sequence of Spiroplasma corruscae EC-1 (DSM 19793).</title>
        <authorList>
            <person name="Tsai Y.-M."/>
            <person name="Lo W.-S."/>
            <person name="Kuo C.-H."/>
        </authorList>
    </citation>
    <scope>NUCLEOTIDE SEQUENCE [LARGE SCALE GENOMIC DNA]</scope>
    <source>
        <strain evidence="12 13">EC-1</strain>
    </source>
</reference>
<dbReference type="InterPro" id="IPR006073">
    <property type="entry name" value="GTP-bd"/>
</dbReference>
<dbReference type="SUPFAM" id="SSF52540">
    <property type="entry name" value="P-loop containing nucleoside triphosphate hydrolases"/>
    <property type="match status" value="1"/>
</dbReference>
<dbReference type="GO" id="GO:0000917">
    <property type="term" value="P:division septum assembly"/>
    <property type="evidence" value="ECO:0007669"/>
    <property type="project" value="UniProtKB-KW"/>
</dbReference>
<dbReference type="OrthoDB" id="9804921at2"/>
<evidence type="ECO:0000256" key="6">
    <source>
        <dbReference type="ARBA" id="ARBA00022842"/>
    </source>
</evidence>
<evidence type="ECO:0000256" key="9">
    <source>
        <dbReference type="ARBA" id="ARBA00023306"/>
    </source>
</evidence>
<evidence type="ECO:0000256" key="1">
    <source>
        <dbReference type="ARBA" id="ARBA00001946"/>
    </source>
</evidence>
<keyword evidence="6" id="KW-0460">Magnesium</keyword>
<dbReference type="RefSeq" id="WP_094048869.1">
    <property type="nucleotide sequence ID" value="NZ_CP022535.1"/>
</dbReference>
<keyword evidence="9 10" id="KW-0131">Cell cycle</keyword>
<name>A0A222EPJ6_9MOLU</name>
<evidence type="ECO:0000313" key="12">
    <source>
        <dbReference type="EMBL" id="ASP28281.1"/>
    </source>
</evidence>
<dbReference type="PANTHER" id="PTHR11649">
    <property type="entry name" value="MSS1/TRME-RELATED GTP-BINDING PROTEIN"/>
    <property type="match status" value="1"/>
</dbReference>
<evidence type="ECO:0000256" key="5">
    <source>
        <dbReference type="ARBA" id="ARBA00022741"/>
    </source>
</evidence>
<dbReference type="AlphaFoldDB" id="A0A222EPJ6"/>
<dbReference type="PROSITE" id="PS51706">
    <property type="entry name" value="G_ENGB"/>
    <property type="match status" value="1"/>
</dbReference>
<evidence type="ECO:0000313" key="13">
    <source>
        <dbReference type="Proteomes" id="UP000203229"/>
    </source>
</evidence>
<dbReference type="HAMAP" id="MF_00321">
    <property type="entry name" value="GTPase_EngB"/>
    <property type="match status" value="1"/>
</dbReference>
<evidence type="ECO:0000259" key="11">
    <source>
        <dbReference type="PROSITE" id="PS51706"/>
    </source>
</evidence>
<dbReference type="PANTHER" id="PTHR11649:SF13">
    <property type="entry name" value="ENGB-TYPE G DOMAIN-CONTAINING PROTEIN"/>
    <property type="match status" value="1"/>
</dbReference>
<dbReference type="InterPro" id="IPR005225">
    <property type="entry name" value="Small_GTP-bd"/>
</dbReference>
<evidence type="ECO:0000256" key="10">
    <source>
        <dbReference type="HAMAP-Rule" id="MF_00321"/>
    </source>
</evidence>
<comment type="function">
    <text evidence="10">Necessary for normal cell division and for the maintenance of normal septation.</text>
</comment>
<dbReference type="CDD" id="cd01876">
    <property type="entry name" value="YihA_EngB"/>
    <property type="match status" value="1"/>
</dbReference>
<keyword evidence="5 10" id="KW-0547">Nucleotide-binding</keyword>
<dbReference type="GO" id="GO:0005525">
    <property type="term" value="F:GTP binding"/>
    <property type="evidence" value="ECO:0007669"/>
    <property type="project" value="UniProtKB-UniRule"/>
</dbReference>
<dbReference type="GO" id="GO:0046872">
    <property type="term" value="F:metal ion binding"/>
    <property type="evidence" value="ECO:0007669"/>
    <property type="project" value="UniProtKB-KW"/>
</dbReference>
<dbReference type="InterPro" id="IPR019987">
    <property type="entry name" value="GTP-bd_ribosome_bio_YsxC"/>
</dbReference>
<keyword evidence="4" id="KW-0479">Metal-binding</keyword>
<evidence type="ECO:0000256" key="2">
    <source>
        <dbReference type="ARBA" id="ARBA00009638"/>
    </source>
</evidence>
<organism evidence="12 13">
    <name type="scientific">Spiroplasma corruscae</name>
    <dbReference type="NCBI Taxonomy" id="216934"/>
    <lineage>
        <taxon>Bacteria</taxon>
        <taxon>Bacillati</taxon>
        <taxon>Mycoplasmatota</taxon>
        <taxon>Mollicutes</taxon>
        <taxon>Entomoplasmatales</taxon>
        <taxon>Spiroplasmataceae</taxon>
        <taxon>Spiroplasma</taxon>
    </lineage>
</organism>
<feature type="domain" description="EngB-type G" evidence="11">
    <location>
        <begin position="25"/>
        <end position="199"/>
    </location>
</feature>
<dbReference type="Gene3D" id="3.40.50.300">
    <property type="entry name" value="P-loop containing nucleotide triphosphate hydrolases"/>
    <property type="match status" value="1"/>
</dbReference>
<dbReference type="NCBIfam" id="TIGR03598">
    <property type="entry name" value="GTPase_YsxC"/>
    <property type="match status" value="1"/>
</dbReference>
<gene>
    <name evidence="10 12" type="primary">engB</name>
    <name evidence="12" type="ORF">SCORR_v1c05090</name>
</gene>
<dbReference type="Proteomes" id="UP000203229">
    <property type="component" value="Chromosome"/>
</dbReference>
<evidence type="ECO:0000256" key="3">
    <source>
        <dbReference type="ARBA" id="ARBA00022618"/>
    </source>
</evidence>